<protein>
    <recommendedName>
        <fullName evidence="4">DUF1985 domain-containing protein</fullName>
    </recommendedName>
</protein>
<gene>
    <name evidence="2" type="ORF">ERUC_LOCUS15785</name>
</gene>
<accession>A0ABC8JVH1</accession>
<evidence type="ECO:0008006" key="4">
    <source>
        <dbReference type="Google" id="ProtNLM"/>
    </source>
</evidence>
<feature type="compositionally biased region" description="Acidic residues" evidence="1">
    <location>
        <begin position="153"/>
        <end position="166"/>
    </location>
</feature>
<reference evidence="2 3" key="1">
    <citation type="submission" date="2022-03" db="EMBL/GenBank/DDBJ databases">
        <authorList>
            <person name="Macdonald S."/>
            <person name="Ahmed S."/>
            <person name="Newling K."/>
        </authorList>
    </citation>
    <scope>NUCLEOTIDE SEQUENCE [LARGE SCALE GENOMIC DNA]</scope>
</reference>
<evidence type="ECO:0000313" key="3">
    <source>
        <dbReference type="Proteomes" id="UP001642260"/>
    </source>
</evidence>
<sequence length="220" mass="25223">MRKFPWGLRAYDELLASILKARTDLHLKNSYVLDGFSYAFQIWIMEAVPDIGTMVAKKSKKNIVKVRCRNWAGSGKVSYQDIISLESHFDKGELFPFISSSGKLGVIDDPEFKREDEKKDERVDMIVDMIKANHDWREFVWEVESLPTNNLFSDEEEDEVEDEDVTEPPIVAEKPTAAVKSAKRKRHDPGVESRKRELLCQRAAEHKSGVSGEMKTFIQG</sequence>
<keyword evidence="3" id="KW-1185">Reference proteome</keyword>
<dbReference type="PANTHER" id="PTHR48449:SF1">
    <property type="entry name" value="DUF1985 DOMAIN-CONTAINING PROTEIN"/>
    <property type="match status" value="1"/>
</dbReference>
<evidence type="ECO:0000256" key="1">
    <source>
        <dbReference type="SAM" id="MobiDB-lite"/>
    </source>
</evidence>
<proteinExistence type="predicted"/>
<dbReference type="PANTHER" id="PTHR48449">
    <property type="entry name" value="DUF1985 DOMAIN-CONTAINING PROTEIN"/>
    <property type="match status" value="1"/>
</dbReference>
<name>A0ABC8JVH1_ERUVS</name>
<comment type="caution">
    <text evidence="2">The sequence shown here is derived from an EMBL/GenBank/DDBJ whole genome shotgun (WGS) entry which is preliminary data.</text>
</comment>
<dbReference type="EMBL" id="CAKOAT010147433">
    <property type="protein sequence ID" value="CAH8342074.1"/>
    <property type="molecule type" value="Genomic_DNA"/>
</dbReference>
<evidence type="ECO:0000313" key="2">
    <source>
        <dbReference type="EMBL" id="CAH8342074.1"/>
    </source>
</evidence>
<dbReference type="AlphaFoldDB" id="A0ABC8JVH1"/>
<feature type="region of interest" description="Disordered" evidence="1">
    <location>
        <begin position="153"/>
        <end position="196"/>
    </location>
</feature>
<organism evidence="2 3">
    <name type="scientific">Eruca vesicaria subsp. sativa</name>
    <name type="common">Garden rocket</name>
    <name type="synonym">Eruca sativa</name>
    <dbReference type="NCBI Taxonomy" id="29727"/>
    <lineage>
        <taxon>Eukaryota</taxon>
        <taxon>Viridiplantae</taxon>
        <taxon>Streptophyta</taxon>
        <taxon>Embryophyta</taxon>
        <taxon>Tracheophyta</taxon>
        <taxon>Spermatophyta</taxon>
        <taxon>Magnoliopsida</taxon>
        <taxon>eudicotyledons</taxon>
        <taxon>Gunneridae</taxon>
        <taxon>Pentapetalae</taxon>
        <taxon>rosids</taxon>
        <taxon>malvids</taxon>
        <taxon>Brassicales</taxon>
        <taxon>Brassicaceae</taxon>
        <taxon>Brassiceae</taxon>
        <taxon>Eruca</taxon>
    </lineage>
</organism>
<feature type="non-terminal residue" evidence="2">
    <location>
        <position position="220"/>
    </location>
</feature>
<dbReference type="Proteomes" id="UP001642260">
    <property type="component" value="Unassembled WGS sequence"/>
</dbReference>